<dbReference type="HOGENOM" id="CLU_2309545_0_0_1"/>
<sequence>MMVEVNVAGDDQRLLEGLELVKSAVLSVGANRLTTSLNLFSKSFTLVSLITDESCGEDNNDGDESIRGEDGAYEDNIRRRLGILKKLINGIKTNPNGRLQ</sequence>
<evidence type="ECO:0000313" key="2">
    <source>
        <dbReference type="Proteomes" id="UP000015104"/>
    </source>
</evidence>
<evidence type="ECO:0000313" key="1">
    <source>
        <dbReference type="EnsemblMetazoa" id="tetur19g00990.1"/>
    </source>
</evidence>
<protein>
    <submittedName>
        <fullName evidence="1">Uncharacterized protein</fullName>
    </submittedName>
</protein>
<dbReference type="EnsemblMetazoa" id="tetur19g00990.1">
    <property type="protein sequence ID" value="tetur19g00990.1"/>
    <property type="gene ID" value="tetur19g00990"/>
</dbReference>
<name>T1KRW9_TETUR</name>
<organism evidence="1 2">
    <name type="scientific">Tetranychus urticae</name>
    <name type="common">Two-spotted spider mite</name>
    <dbReference type="NCBI Taxonomy" id="32264"/>
    <lineage>
        <taxon>Eukaryota</taxon>
        <taxon>Metazoa</taxon>
        <taxon>Ecdysozoa</taxon>
        <taxon>Arthropoda</taxon>
        <taxon>Chelicerata</taxon>
        <taxon>Arachnida</taxon>
        <taxon>Acari</taxon>
        <taxon>Acariformes</taxon>
        <taxon>Trombidiformes</taxon>
        <taxon>Prostigmata</taxon>
        <taxon>Eleutherengona</taxon>
        <taxon>Raphignathae</taxon>
        <taxon>Tetranychoidea</taxon>
        <taxon>Tetranychidae</taxon>
        <taxon>Tetranychus</taxon>
    </lineage>
</organism>
<accession>T1KRW9</accession>
<dbReference type="AlphaFoldDB" id="T1KRW9"/>
<dbReference type="Proteomes" id="UP000015104">
    <property type="component" value="Unassembled WGS sequence"/>
</dbReference>
<keyword evidence="2" id="KW-1185">Reference proteome</keyword>
<dbReference type="EMBL" id="CAEY01000419">
    <property type="status" value="NOT_ANNOTATED_CDS"/>
    <property type="molecule type" value="Genomic_DNA"/>
</dbReference>
<proteinExistence type="predicted"/>
<reference evidence="2" key="1">
    <citation type="submission" date="2011-08" db="EMBL/GenBank/DDBJ databases">
        <authorList>
            <person name="Rombauts S."/>
        </authorList>
    </citation>
    <scope>NUCLEOTIDE SEQUENCE</scope>
    <source>
        <strain evidence="2">London</strain>
    </source>
</reference>
<reference evidence="1" key="2">
    <citation type="submission" date="2015-06" db="UniProtKB">
        <authorList>
            <consortium name="EnsemblMetazoa"/>
        </authorList>
    </citation>
    <scope>IDENTIFICATION</scope>
</reference>